<comment type="caution">
    <text evidence="7">The sequence shown here is derived from an EMBL/GenBank/DDBJ whole genome shotgun (WGS) entry which is preliminary data.</text>
</comment>
<feature type="transmembrane region" description="Helical" evidence="5">
    <location>
        <begin position="147"/>
        <end position="171"/>
    </location>
</feature>
<keyword evidence="4 5" id="KW-0472">Membrane</keyword>
<sequence length="332" mass="38123">MLVSLTGLAFWDMLLLLSAFFQHALWATLNYFSIIDEPWDSCFVALNSLVSFGHITSTYMLIEVTAERFFAVARPFHFAGVNRKNRRKGYARILGEFIKMPLLVTVLACIITFPSSFEYELEPCIYKSEQFMQKHETSLMRNVYYKFLYRTIFLSISMTFGPFIVITLLTVSTLKSMRKSMEGRASILIAQGQNHLFQADKDKTKSLQAISVLLLGKFLLLRCWPTAVAVAQMFVGEDFRLLPLDVSHFFFLLNSATNSFVFVVIKSAFETRRLRRIRERHRQLVAQHAKQVLSIGKTLAGDNLLLVHEAECENNSSDEEILEMKPLNSNRV</sequence>
<evidence type="ECO:0000313" key="7">
    <source>
        <dbReference type="EMBL" id="CAB3410433.1"/>
    </source>
</evidence>
<dbReference type="InterPro" id="IPR017452">
    <property type="entry name" value="GPCR_Rhodpsn_7TM"/>
</dbReference>
<feature type="transmembrane region" description="Helical" evidence="5">
    <location>
        <begin position="247"/>
        <end position="269"/>
    </location>
</feature>
<dbReference type="OrthoDB" id="5788232at2759"/>
<evidence type="ECO:0000256" key="1">
    <source>
        <dbReference type="ARBA" id="ARBA00004370"/>
    </source>
</evidence>
<dbReference type="SUPFAM" id="SSF81321">
    <property type="entry name" value="Family A G protein-coupled receptor-like"/>
    <property type="match status" value="1"/>
</dbReference>
<dbReference type="GO" id="GO:0016020">
    <property type="term" value="C:membrane"/>
    <property type="evidence" value="ECO:0007669"/>
    <property type="project" value="UniProtKB-SubCell"/>
</dbReference>
<dbReference type="InterPro" id="IPR000276">
    <property type="entry name" value="GPCR_Rhodpsn"/>
</dbReference>
<protein>
    <recommendedName>
        <fullName evidence="6">G-protein coupled receptors family 1 profile domain-containing protein</fullName>
    </recommendedName>
</protein>
<dbReference type="AlphaFoldDB" id="A0A8S1F9B0"/>
<evidence type="ECO:0000256" key="4">
    <source>
        <dbReference type="ARBA" id="ARBA00023136"/>
    </source>
</evidence>
<evidence type="ECO:0000256" key="5">
    <source>
        <dbReference type="SAM" id="Phobius"/>
    </source>
</evidence>
<keyword evidence="2 5" id="KW-0812">Transmembrane</keyword>
<accession>A0A8S1F9B0</accession>
<keyword evidence="8" id="KW-1185">Reference proteome</keyword>
<evidence type="ECO:0000256" key="2">
    <source>
        <dbReference type="ARBA" id="ARBA00022692"/>
    </source>
</evidence>
<dbReference type="Gene3D" id="1.20.1070.10">
    <property type="entry name" value="Rhodopsin 7-helix transmembrane proteins"/>
    <property type="match status" value="1"/>
</dbReference>
<dbReference type="EMBL" id="CADEPM010000010">
    <property type="protein sequence ID" value="CAB3410433.1"/>
    <property type="molecule type" value="Genomic_DNA"/>
</dbReference>
<feature type="transmembrane region" description="Helical" evidence="5">
    <location>
        <begin position="43"/>
        <end position="62"/>
    </location>
</feature>
<evidence type="ECO:0000259" key="6">
    <source>
        <dbReference type="PROSITE" id="PS50262"/>
    </source>
</evidence>
<dbReference type="PANTHER" id="PTHR46641:SF9">
    <property type="entry name" value="G-PROTEIN COUPLED RECEPTORS FAMILY 1 PROFILE DOMAIN-CONTAINING PROTEIN"/>
    <property type="match status" value="1"/>
</dbReference>
<feature type="domain" description="G-protein coupled receptors family 1 profile" evidence="6">
    <location>
        <begin position="1"/>
        <end position="262"/>
    </location>
</feature>
<feature type="transmembrane region" description="Helical" evidence="5">
    <location>
        <begin position="93"/>
        <end position="113"/>
    </location>
</feature>
<proteinExistence type="predicted"/>
<organism evidence="7 8">
    <name type="scientific">Caenorhabditis bovis</name>
    <dbReference type="NCBI Taxonomy" id="2654633"/>
    <lineage>
        <taxon>Eukaryota</taxon>
        <taxon>Metazoa</taxon>
        <taxon>Ecdysozoa</taxon>
        <taxon>Nematoda</taxon>
        <taxon>Chromadorea</taxon>
        <taxon>Rhabditida</taxon>
        <taxon>Rhabditina</taxon>
        <taxon>Rhabditomorpha</taxon>
        <taxon>Rhabditoidea</taxon>
        <taxon>Rhabditidae</taxon>
        <taxon>Peloderinae</taxon>
        <taxon>Caenorhabditis</taxon>
    </lineage>
</organism>
<name>A0A8S1F9B0_9PELO</name>
<evidence type="ECO:0000256" key="3">
    <source>
        <dbReference type="ARBA" id="ARBA00022989"/>
    </source>
</evidence>
<dbReference type="PANTHER" id="PTHR46641">
    <property type="entry name" value="FMRFAMIDE RECEPTOR-RELATED"/>
    <property type="match status" value="1"/>
</dbReference>
<feature type="transmembrane region" description="Helical" evidence="5">
    <location>
        <begin position="212"/>
        <end position="235"/>
    </location>
</feature>
<dbReference type="InterPro" id="IPR052954">
    <property type="entry name" value="GPCR-Ligand_Int"/>
</dbReference>
<comment type="subcellular location">
    <subcellularLocation>
        <location evidence="1">Membrane</location>
    </subcellularLocation>
</comment>
<dbReference type="PROSITE" id="PS50262">
    <property type="entry name" value="G_PROTEIN_RECEP_F1_2"/>
    <property type="match status" value="1"/>
</dbReference>
<dbReference type="PROSITE" id="PS00237">
    <property type="entry name" value="G_PROTEIN_RECEP_F1_1"/>
    <property type="match status" value="1"/>
</dbReference>
<evidence type="ECO:0000313" key="8">
    <source>
        <dbReference type="Proteomes" id="UP000494206"/>
    </source>
</evidence>
<gene>
    <name evidence="7" type="ORF">CBOVIS_LOCUS11961</name>
</gene>
<dbReference type="Proteomes" id="UP000494206">
    <property type="component" value="Unassembled WGS sequence"/>
</dbReference>
<keyword evidence="3 5" id="KW-1133">Transmembrane helix</keyword>
<reference evidence="7 8" key="1">
    <citation type="submission" date="2020-04" db="EMBL/GenBank/DDBJ databases">
        <authorList>
            <person name="Laetsch R D."/>
            <person name="Stevens L."/>
            <person name="Kumar S."/>
            <person name="Blaxter L. M."/>
        </authorList>
    </citation>
    <scope>NUCLEOTIDE SEQUENCE [LARGE SCALE GENOMIC DNA]</scope>
</reference>
<dbReference type="GO" id="GO:0004930">
    <property type="term" value="F:G protein-coupled receptor activity"/>
    <property type="evidence" value="ECO:0007669"/>
    <property type="project" value="InterPro"/>
</dbReference>